<sequence length="418" mass="47289">MIKGCGNGSYLVTHEISNRPDYFHDTLCVTVHHSPLYYAAPRFSKSEICERPTLTSLSLVSRFSSLGSLPVLLLPPFPREVRRESSVYGMEAPNNNIIAPFVMKTYQMVNDSSTDALITWGRANNSFIVFDPLDFSQRILPAYFKHNNFSSFVRQLNTYGFRKVDPDRWEFANEWFLRGQRQLLKNIVRKKHSSCGRSSFLLQAKLEDGDEEILAEIERLKHEQKSLEEELEGMTKRLEATERRPQQMMAFLYKVVEDPELIPTMMMEKERRRQLGEKKRRLLIQSTSSSSGTAGTASVKSEEEEDGSTVGIISSPETLSHSSPSPDTSTPAWVRPRQMMGWPLVAQQPYPLAAIPSPIYSGSVTGIGHFNTMSPPPENTISSYKSSDSGQLSYFTEMEDGVETRPLPYPFSLLEGGF</sequence>
<accession>A0A438EIG7</accession>
<comment type="subcellular location">
    <subcellularLocation>
        <location evidence="1">Nucleus</location>
    </subcellularLocation>
</comment>
<protein>
    <submittedName>
        <fullName evidence="13">Heat stress transcription factor C-1</fullName>
    </submittedName>
</protein>
<keyword evidence="4" id="KW-0805">Transcription regulation</keyword>
<evidence type="ECO:0000256" key="6">
    <source>
        <dbReference type="ARBA" id="ARBA00023125"/>
    </source>
</evidence>
<evidence type="ECO:0000256" key="2">
    <source>
        <dbReference type="ARBA" id="ARBA00011233"/>
    </source>
</evidence>
<dbReference type="Pfam" id="PF00447">
    <property type="entry name" value="HSF_DNA-bind"/>
    <property type="match status" value="1"/>
</dbReference>
<keyword evidence="5" id="KW-0346">Stress response</keyword>
<comment type="similarity">
    <text evidence="9">Belongs to the HSF family.</text>
</comment>
<keyword evidence="10" id="KW-0175">Coiled coil</keyword>
<dbReference type="InterPro" id="IPR000232">
    <property type="entry name" value="HSF_DNA-bd"/>
</dbReference>
<evidence type="ECO:0000256" key="3">
    <source>
        <dbReference type="ARBA" id="ARBA00022553"/>
    </source>
</evidence>
<feature type="compositionally biased region" description="Low complexity" evidence="11">
    <location>
        <begin position="286"/>
        <end position="298"/>
    </location>
</feature>
<dbReference type="InterPro" id="IPR036390">
    <property type="entry name" value="WH_DNA-bd_sf"/>
</dbReference>
<feature type="coiled-coil region" evidence="10">
    <location>
        <begin position="210"/>
        <end position="244"/>
    </location>
</feature>
<evidence type="ECO:0000256" key="1">
    <source>
        <dbReference type="ARBA" id="ARBA00004123"/>
    </source>
</evidence>
<keyword evidence="6" id="KW-0238">DNA-binding</keyword>
<dbReference type="OrthoDB" id="60033at2759"/>
<evidence type="ECO:0000256" key="5">
    <source>
        <dbReference type="ARBA" id="ARBA00023016"/>
    </source>
</evidence>
<keyword evidence="3" id="KW-0597">Phosphoprotein</keyword>
<dbReference type="GO" id="GO:0005634">
    <property type="term" value="C:nucleus"/>
    <property type="evidence" value="ECO:0007669"/>
    <property type="project" value="UniProtKB-SubCell"/>
</dbReference>
<feature type="domain" description="HSF-type DNA-binding" evidence="12">
    <location>
        <begin position="140"/>
        <end position="164"/>
    </location>
</feature>
<dbReference type="GO" id="GO:0003700">
    <property type="term" value="F:DNA-binding transcription factor activity"/>
    <property type="evidence" value="ECO:0007669"/>
    <property type="project" value="InterPro"/>
</dbReference>
<dbReference type="EMBL" id="QGNW01001279">
    <property type="protein sequence ID" value="RVW47516.1"/>
    <property type="molecule type" value="Genomic_DNA"/>
</dbReference>
<proteinExistence type="inferred from homology"/>
<dbReference type="FunFam" id="1.10.10.10:FF:000037">
    <property type="entry name" value="Heat stress transcription factor B-4"/>
    <property type="match status" value="1"/>
</dbReference>
<evidence type="ECO:0000256" key="9">
    <source>
        <dbReference type="RuleBase" id="RU004020"/>
    </source>
</evidence>
<dbReference type="GO" id="GO:0043565">
    <property type="term" value="F:sequence-specific DNA binding"/>
    <property type="evidence" value="ECO:0007669"/>
    <property type="project" value="InterPro"/>
</dbReference>
<keyword evidence="7" id="KW-0804">Transcription</keyword>
<feature type="region of interest" description="Disordered" evidence="11">
    <location>
        <begin position="270"/>
        <end position="331"/>
    </location>
</feature>
<evidence type="ECO:0000256" key="11">
    <source>
        <dbReference type="SAM" id="MobiDB-lite"/>
    </source>
</evidence>
<evidence type="ECO:0000313" key="13">
    <source>
        <dbReference type="EMBL" id="RVW47516.1"/>
    </source>
</evidence>
<dbReference type="SMART" id="SM00415">
    <property type="entry name" value="HSF"/>
    <property type="match status" value="1"/>
</dbReference>
<feature type="compositionally biased region" description="Low complexity" evidence="11">
    <location>
        <begin position="314"/>
        <end position="331"/>
    </location>
</feature>
<dbReference type="PROSITE" id="PS00434">
    <property type="entry name" value="HSF_DOMAIN"/>
    <property type="match status" value="1"/>
</dbReference>
<comment type="caution">
    <text evidence="13">The sequence shown here is derived from an EMBL/GenBank/DDBJ whole genome shotgun (WGS) entry which is preliminary data.</text>
</comment>
<evidence type="ECO:0000259" key="12">
    <source>
        <dbReference type="PROSITE" id="PS00434"/>
    </source>
</evidence>
<keyword evidence="8" id="KW-0539">Nucleus</keyword>
<dbReference type="InterPro" id="IPR036388">
    <property type="entry name" value="WH-like_DNA-bd_sf"/>
</dbReference>
<comment type="subunit">
    <text evidence="2">Homotrimer.</text>
</comment>
<dbReference type="AlphaFoldDB" id="A0A438EIG7"/>
<dbReference type="PANTHER" id="PTHR10015:SF332">
    <property type="entry name" value="HEAT STRESS TRANSCRIPTION FACTOR C-1"/>
    <property type="match status" value="1"/>
</dbReference>
<evidence type="ECO:0000256" key="8">
    <source>
        <dbReference type="ARBA" id="ARBA00023242"/>
    </source>
</evidence>
<name>A0A438EIG7_VITVI</name>
<evidence type="ECO:0000313" key="14">
    <source>
        <dbReference type="Proteomes" id="UP000288805"/>
    </source>
</evidence>
<organism evidence="13 14">
    <name type="scientific">Vitis vinifera</name>
    <name type="common">Grape</name>
    <dbReference type="NCBI Taxonomy" id="29760"/>
    <lineage>
        <taxon>Eukaryota</taxon>
        <taxon>Viridiplantae</taxon>
        <taxon>Streptophyta</taxon>
        <taxon>Embryophyta</taxon>
        <taxon>Tracheophyta</taxon>
        <taxon>Spermatophyta</taxon>
        <taxon>Magnoliopsida</taxon>
        <taxon>eudicotyledons</taxon>
        <taxon>Gunneridae</taxon>
        <taxon>Pentapetalae</taxon>
        <taxon>rosids</taxon>
        <taxon>Vitales</taxon>
        <taxon>Vitaceae</taxon>
        <taxon>Viteae</taxon>
        <taxon>Vitis</taxon>
    </lineage>
</organism>
<evidence type="ECO:0000256" key="10">
    <source>
        <dbReference type="SAM" id="Coils"/>
    </source>
</evidence>
<gene>
    <name evidence="13" type="primary">HSFC1_1</name>
    <name evidence="13" type="ORF">CK203_073766</name>
</gene>
<reference evidence="13 14" key="1">
    <citation type="journal article" date="2018" name="PLoS Genet.">
        <title>Population sequencing reveals clonal diversity and ancestral inbreeding in the grapevine cultivar Chardonnay.</title>
        <authorList>
            <person name="Roach M.J."/>
            <person name="Johnson D.L."/>
            <person name="Bohlmann J."/>
            <person name="van Vuuren H.J."/>
            <person name="Jones S.J."/>
            <person name="Pretorius I.S."/>
            <person name="Schmidt S.A."/>
            <person name="Borneman A.R."/>
        </authorList>
    </citation>
    <scope>NUCLEOTIDE SEQUENCE [LARGE SCALE GENOMIC DNA]</scope>
    <source>
        <strain evidence="14">cv. Chardonnay</strain>
        <tissue evidence="13">Leaf</tissue>
    </source>
</reference>
<dbReference type="Gene3D" id="1.10.10.10">
    <property type="entry name" value="Winged helix-like DNA-binding domain superfamily/Winged helix DNA-binding domain"/>
    <property type="match status" value="1"/>
</dbReference>
<dbReference type="SUPFAM" id="SSF46785">
    <property type="entry name" value="Winged helix' DNA-binding domain"/>
    <property type="match status" value="1"/>
</dbReference>
<evidence type="ECO:0000256" key="4">
    <source>
        <dbReference type="ARBA" id="ARBA00023015"/>
    </source>
</evidence>
<dbReference type="Proteomes" id="UP000288805">
    <property type="component" value="Unassembled WGS sequence"/>
</dbReference>
<evidence type="ECO:0000256" key="7">
    <source>
        <dbReference type="ARBA" id="ARBA00023163"/>
    </source>
</evidence>
<dbReference type="PANTHER" id="PTHR10015">
    <property type="entry name" value="HEAT SHOCK TRANSCRIPTION FACTOR"/>
    <property type="match status" value="1"/>
</dbReference>
<dbReference type="PRINTS" id="PR00056">
    <property type="entry name" value="HSFDOMAIN"/>
</dbReference>